<sequence>MAALRRSGTEVDFVRVRDSASTHESTEQLGETRAESATRCAELLNASGIAVIQHDDGLYGGTHGDELLGVIDRLRVPIIVVVHSVPKDPEPHQRWVLERIAASADRLVVLSEAARERLSRDYAVERTRVVTIPHGGTVPTTARSKRASRPVILTWGLLRPGMGVERVIDAMSTLQDAPGQPRYLVVGPTHPQESAANGEAYRDALVEQARRLGVSGSVSFDPRFHDGEALTSLIQTASVVALPYDSTEKVTSSVLVDAVVSGRPVVATAFPHALEMLCGGAGILVDRDDPAALSAALRQVLTQPRLAGSMAAQARELASQVAWPVVAEAYLGLAHRVLADRQRRR</sequence>
<gene>
    <name evidence="1" type="ORF">OHX15_07725</name>
</gene>
<dbReference type="EC" id="2.4.-.-" evidence="1"/>
<comment type="caution">
    <text evidence="1">The sequence shown here is derived from an EMBL/GenBank/DDBJ whole genome shotgun (WGS) entry which is preliminary data.</text>
</comment>
<reference evidence="1 2" key="1">
    <citation type="journal article" date="2021" name="Chemosphere">
        <title>Bioballs carrying a syntrophic Rhodococcus and Mycolicibacterium consortium for simultaneous sorption and biodegradation of fuel oil in contaminated freshwater.</title>
        <authorList>
            <person name="Naloka K."/>
            <person name="Polrit D."/>
            <person name="Muangchinda C."/>
            <person name="Thoetkiattikul H."/>
            <person name="Pinyakong O."/>
        </authorList>
    </citation>
    <scope>NUCLEOTIDE SEQUENCE [LARGE SCALE GENOMIC DNA]</scope>
    <source>
        <strain evidence="1 2">J101</strain>
    </source>
</reference>
<name>A0ACC6MEF0_MYCPF</name>
<dbReference type="Proteomes" id="UP001289645">
    <property type="component" value="Unassembled WGS sequence"/>
</dbReference>
<accession>A0ACC6MEF0</accession>
<evidence type="ECO:0000313" key="2">
    <source>
        <dbReference type="Proteomes" id="UP001289645"/>
    </source>
</evidence>
<keyword evidence="1" id="KW-0808">Transferase</keyword>
<dbReference type="EMBL" id="JAOXLN010000006">
    <property type="protein sequence ID" value="MDZ5085273.1"/>
    <property type="molecule type" value="Genomic_DNA"/>
</dbReference>
<protein>
    <submittedName>
        <fullName evidence="1">Glycosyltransferase</fullName>
        <ecNumber evidence="1">2.4.-.-</ecNumber>
    </submittedName>
</protein>
<evidence type="ECO:0000313" key="1">
    <source>
        <dbReference type="EMBL" id="MDZ5085273.1"/>
    </source>
</evidence>
<organism evidence="1 2">
    <name type="scientific">Mycolicibacterium parafortuitum</name>
    <name type="common">Mycobacterium parafortuitum</name>
    <dbReference type="NCBI Taxonomy" id="39692"/>
    <lineage>
        <taxon>Bacteria</taxon>
        <taxon>Bacillati</taxon>
        <taxon>Actinomycetota</taxon>
        <taxon>Actinomycetes</taxon>
        <taxon>Mycobacteriales</taxon>
        <taxon>Mycobacteriaceae</taxon>
        <taxon>Mycolicibacterium</taxon>
    </lineage>
</organism>
<keyword evidence="1" id="KW-0328">Glycosyltransferase</keyword>
<proteinExistence type="predicted"/>
<keyword evidence="2" id="KW-1185">Reference proteome</keyword>